<keyword evidence="3" id="KW-1185">Reference proteome</keyword>
<dbReference type="STRING" id="641491.DND132_2292"/>
<dbReference type="RefSeq" id="WP_014322922.1">
    <property type="nucleotide sequence ID" value="NC_016803.1"/>
</dbReference>
<dbReference type="EMBL" id="CP003220">
    <property type="protein sequence ID" value="EGB15496.1"/>
    <property type="molecule type" value="Genomic_DNA"/>
</dbReference>
<feature type="transmembrane region" description="Helical" evidence="1">
    <location>
        <begin position="31"/>
        <end position="49"/>
    </location>
</feature>
<reference evidence="2 3" key="1">
    <citation type="journal article" date="2011" name="J. Bacteriol.">
        <title>Genome sequence of the mercury-methylating strain Desulfovibrio desulfuricans ND132.</title>
        <authorList>
            <person name="Brown S.D."/>
            <person name="Gilmour C.C."/>
            <person name="Kucken A.M."/>
            <person name="Wall J.D."/>
            <person name="Elias D.A."/>
            <person name="Brandt C.C."/>
            <person name="Podar M."/>
            <person name="Chertkov O."/>
            <person name="Held B."/>
            <person name="Bruce D.C."/>
            <person name="Detter J.C."/>
            <person name="Tapia R."/>
            <person name="Han C.S."/>
            <person name="Goodwin L.A."/>
            <person name="Cheng J.F."/>
            <person name="Pitluck S."/>
            <person name="Woyke T."/>
            <person name="Mikhailova N."/>
            <person name="Ivanova N.N."/>
            <person name="Han J."/>
            <person name="Lucas S."/>
            <person name="Lapidus A.L."/>
            <person name="Land M.L."/>
            <person name="Hauser L.J."/>
            <person name="Palumbo A.V."/>
        </authorList>
    </citation>
    <scope>NUCLEOTIDE SEQUENCE [LARGE SCALE GENOMIC DNA]</scope>
    <source>
        <strain evidence="2 3">ND132</strain>
    </source>
</reference>
<keyword evidence="1" id="KW-0472">Membrane</keyword>
<keyword evidence="1" id="KW-0812">Transmembrane</keyword>
<gene>
    <name evidence="2" type="ORF">DND132_2292</name>
</gene>
<proteinExistence type="predicted"/>
<dbReference type="AlphaFoldDB" id="F0JIR2"/>
<protein>
    <submittedName>
        <fullName evidence="2">Polyprenol-monophosphomannose synthase, Ppm1A</fullName>
    </submittedName>
</protein>
<name>F0JIR2_9BACT</name>
<keyword evidence="1" id="KW-1133">Transmembrane helix</keyword>
<evidence type="ECO:0000313" key="2">
    <source>
        <dbReference type="EMBL" id="EGB15496.1"/>
    </source>
</evidence>
<organism evidence="2 3">
    <name type="scientific">Pseudodesulfovibrio mercurii</name>
    <dbReference type="NCBI Taxonomy" id="641491"/>
    <lineage>
        <taxon>Bacteria</taxon>
        <taxon>Pseudomonadati</taxon>
        <taxon>Thermodesulfobacteriota</taxon>
        <taxon>Desulfovibrionia</taxon>
        <taxon>Desulfovibrionales</taxon>
        <taxon>Desulfovibrionaceae</taxon>
    </lineage>
</organism>
<accession>F0JIR2</accession>
<dbReference type="KEGG" id="ddn:DND132_2292"/>
<evidence type="ECO:0000256" key="1">
    <source>
        <dbReference type="SAM" id="Phobius"/>
    </source>
</evidence>
<evidence type="ECO:0000313" key="3">
    <source>
        <dbReference type="Proteomes" id="UP000007845"/>
    </source>
</evidence>
<sequence length="52" mass="5513">MPDSSAWSYLFLPEDSSDAEPLQPPPAAARIGKILLWTAVAVLLGVLLGHPT</sequence>
<dbReference type="Proteomes" id="UP000007845">
    <property type="component" value="Chromosome"/>
</dbReference>
<dbReference type="HOGENOM" id="CLU_3079124_0_0_7"/>